<reference evidence="1 2" key="1">
    <citation type="submission" date="2021-03" db="EMBL/GenBank/DDBJ databases">
        <authorList>
            <person name="Gilmore M.S."/>
            <person name="Schwartzman J."/>
            <person name="Van Tyne D."/>
            <person name="Martin M."/>
            <person name="Earl A.M."/>
            <person name="Manson A.L."/>
            <person name="Straub T."/>
            <person name="Salamzade R."/>
            <person name="Saavedra J."/>
            <person name="Lebreton F."/>
            <person name="Prichula J."/>
            <person name="Schaufler K."/>
            <person name="Gaca A."/>
            <person name="Sgardioli B."/>
            <person name="Wagenaar J."/>
            <person name="Strong T."/>
        </authorList>
    </citation>
    <scope>NUCLEOTIDE SEQUENCE [LARGE SCALE GENOMIC DNA]</scope>
    <source>
        <strain evidence="1 2">DIV1094</strain>
    </source>
</reference>
<organism evidence="1 2">
    <name type="scientific">Candidatus Enterococcus mangumiae</name>
    <dbReference type="NCBI Taxonomy" id="2230878"/>
    <lineage>
        <taxon>Bacteria</taxon>
        <taxon>Bacillati</taxon>
        <taxon>Bacillota</taxon>
        <taxon>Bacilli</taxon>
        <taxon>Lactobacillales</taxon>
        <taxon>Enterococcaceae</taxon>
        <taxon>Enterococcus</taxon>
    </lineage>
</organism>
<dbReference type="PANTHER" id="PTHR37816">
    <property type="entry name" value="YALI0E33011P"/>
    <property type="match status" value="1"/>
</dbReference>
<accession>A0ABZ2SRX1</accession>
<dbReference type="InterPro" id="IPR027417">
    <property type="entry name" value="P-loop_NTPase"/>
</dbReference>
<dbReference type="PANTHER" id="PTHR37816:SF3">
    <property type="entry name" value="MODULATES DNA TOPOLOGY"/>
    <property type="match status" value="1"/>
</dbReference>
<dbReference type="Gene3D" id="3.40.50.300">
    <property type="entry name" value="P-loop containing nucleotide triphosphate hydrolases"/>
    <property type="match status" value="1"/>
</dbReference>
<dbReference type="SUPFAM" id="SSF52540">
    <property type="entry name" value="P-loop containing nucleoside triphosphate hydrolases"/>
    <property type="match status" value="1"/>
</dbReference>
<evidence type="ECO:0000313" key="2">
    <source>
        <dbReference type="Proteomes" id="UP000664360"/>
    </source>
</evidence>
<proteinExistence type="predicted"/>
<dbReference type="InterPro" id="IPR052922">
    <property type="entry name" value="Cytidylate_Kinase-2"/>
</dbReference>
<dbReference type="PROSITE" id="PS00675">
    <property type="entry name" value="SIGMA54_INTERACT_1"/>
    <property type="match status" value="1"/>
</dbReference>
<evidence type="ECO:0008006" key="3">
    <source>
        <dbReference type="Google" id="ProtNLM"/>
    </source>
</evidence>
<dbReference type="InterPro" id="IPR025662">
    <property type="entry name" value="Sigma_54_int_dom_ATP-bd_1"/>
</dbReference>
<evidence type="ECO:0000313" key="1">
    <source>
        <dbReference type="EMBL" id="WYJ78510.1"/>
    </source>
</evidence>
<dbReference type="Proteomes" id="UP000664360">
    <property type="component" value="Chromosome"/>
</dbReference>
<gene>
    <name evidence="1" type="ORF">DOK79_000013</name>
</gene>
<protein>
    <recommendedName>
        <fullName evidence="3">Topology modulation protein</fullName>
    </recommendedName>
</protein>
<dbReference type="RefSeq" id="WP_206856233.1">
    <property type="nucleotide sequence ID" value="NZ_CP147250.1"/>
</dbReference>
<dbReference type="EMBL" id="CP147250">
    <property type="protein sequence ID" value="WYJ78510.1"/>
    <property type="molecule type" value="Genomic_DNA"/>
</dbReference>
<keyword evidence="2" id="KW-1185">Reference proteome</keyword>
<name>A0ABZ2SRX1_9ENTE</name>
<sequence length="177" mass="21183">MKIMIMGQSGAGKSTLARSLQKMTGSPLLALDRLWLKTDYDKEAERWLFQEQERFMADNSDWIIEGNYLSIAKERIEQADLILLLRLPRHHAIYRVIKRSIKRKLDKRTRPDVPEEFKEKFDQEYLDFLRYVWRYRKEKEPLALKKLTEQDAMAKVVILDGPHQQKAFLEKWRNKSS</sequence>
<reference evidence="1 2" key="2">
    <citation type="submission" date="2024-03" db="EMBL/GenBank/DDBJ databases">
        <title>The Genome Sequence of Enterococcus sp. DIV1094.</title>
        <authorList>
            <consortium name="The Broad Institute Genomics Platform"/>
            <consortium name="The Broad Institute Microbial Omics Core"/>
            <consortium name="The Broad Institute Genomic Center for Infectious Diseases"/>
            <person name="Earl A."/>
            <person name="Manson A."/>
            <person name="Gilmore M."/>
            <person name="Schwartman J."/>
            <person name="Shea T."/>
            <person name="Abouelleil A."/>
            <person name="Cao P."/>
            <person name="Chapman S."/>
            <person name="Cusick C."/>
            <person name="Young S."/>
            <person name="Neafsey D."/>
            <person name="Nusbaum C."/>
            <person name="Birren B."/>
        </authorList>
    </citation>
    <scope>NUCLEOTIDE SEQUENCE [LARGE SCALE GENOMIC DNA]</scope>
    <source>
        <strain evidence="1 2">DIV1094</strain>
    </source>
</reference>